<name>A0A2P8FUU2_9BACT</name>
<evidence type="ECO:0000259" key="1">
    <source>
        <dbReference type="Pfam" id="PF13723"/>
    </source>
</evidence>
<proteinExistence type="predicted"/>
<feature type="domain" description="Beta-ketoacyl synthase-like N-terminal" evidence="1">
    <location>
        <begin position="44"/>
        <end position="175"/>
    </location>
</feature>
<evidence type="ECO:0000313" key="2">
    <source>
        <dbReference type="EMBL" id="PSL25500.1"/>
    </source>
</evidence>
<gene>
    <name evidence="2" type="ORF">CLV42_113182</name>
</gene>
<keyword evidence="3" id="KW-1185">Reference proteome</keyword>
<organism evidence="2 3">
    <name type="scientific">Chitinophaga ginsengisoli</name>
    <dbReference type="NCBI Taxonomy" id="363837"/>
    <lineage>
        <taxon>Bacteria</taxon>
        <taxon>Pseudomonadati</taxon>
        <taxon>Bacteroidota</taxon>
        <taxon>Chitinophagia</taxon>
        <taxon>Chitinophagales</taxon>
        <taxon>Chitinophagaceae</taxon>
        <taxon>Chitinophaga</taxon>
    </lineage>
</organism>
<dbReference type="Proteomes" id="UP000240978">
    <property type="component" value="Unassembled WGS sequence"/>
</dbReference>
<dbReference type="GO" id="GO:0016746">
    <property type="term" value="F:acyltransferase activity"/>
    <property type="evidence" value="ECO:0007669"/>
    <property type="project" value="InterPro"/>
</dbReference>
<protein>
    <submittedName>
        <fullName evidence="2">3-oxoacyl-(Acyl-carrier-protein) synthase</fullName>
    </submittedName>
</protein>
<comment type="caution">
    <text evidence="2">The sequence shown here is derived from an EMBL/GenBank/DDBJ whole genome shotgun (WGS) entry which is preliminary data.</text>
</comment>
<dbReference type="Gene3D" id="3.40.47.10">
    <property type="match status" value="1"/>
</dbReference>
<dbReference type="InterPro" id="IPR016039">
    <property type="entry name" value="Thiolase-like"/>
</dbReference>
<dbReference type="Pfam" id="PF13723">
    <property type="entry name" value="Ketoacyl-synt_2"/>
    <property type="match status" value="1"/>
</dbReference>
<dbReference type="EMBL" id="PYGK01000013">
    <property type="protein sequence ID" value="PSL25500.1"/>
    <property type="molecule type" value="Genomic_DNA"/>
</dbReference>
<reference evidence="2 3" key="1">
    <citation type="submission" date="2018-03" db="EMBL/GenBank/DDBJ databases">
        <title>Genomic Encyclopedia of Archaeal and Bacterial Type Strains, Phase II (KMG-II): from individual species to whole genera.</title>
        <authorList>
            <person name="Goeker M."/>
        </authorList>
    </citation>
    <scope>NUCLEOTIDE SEQUENCE [LARGE SCALE GENOMIC DNA]</scope>
    <source>
        <strain evidence="2 3">DSM 18107</strain>
    </source>
</reference>
<accession>A0A2P8FUU2</accession>
<dbReference type="OrthoDB" id="1404523at2"/>
<sequence length="352" mass="39053">MKGKCYIQGMAAITPQHTFEGDLSQPLVVTHGNMLSCVEPDYRSFIAPNSLRRMTRVLKMGLAASLKCLQDSGIAVPGAIVTGTGKGSLQDTERFIKEIRDYEEKALNPTPFIQSTYNAVNGLIALQQKCTQYNNTFVHRGFSFEHALLDSMLLLHEGTPDVLAGAFDEITPEHFFIKGRIGHWKKEVISNDALYEHVSPGTISGEGAIFFLLAPTATAQSYAQIGGLEMLYKPSPGKLKTALPQFLQKNGLQVTDIDLVLTGANADSNHAHYYEVLNDLTHCPQLPFKHLSGDYETAGAFALWLAGQMLKQQQIPSQWFPMLQQPPARLRNVLIYNHFFGEQHTFMLVQAV</sequence>
<dbReference type="SUPFAM" id="SSF53901">
    <property type="entry name" value="Thiolase-like"/>
    <property type="match status" value="2"/>
</dbReference>
<dbReference type="AlphaFoldDB" id="A0A2P8FUU2"/>
<evidence type="ECO:0000313" key="3">
    <source>
        <dbReference type="Proteomes" id="UP000240978"/>
    </source>
</evidence>
<dbReference type="InterPro" id="IPR014030">
    <property type="entry name" value="Ketoacyl_synth_N"/>
</dbReference>